<name>A0ABR9AK42_9BACT</name>
<keyword evidence="3" id="KW-1185">Reference proteome</keyword>
<protein>
    <submittedName>
        <fullName evidence="2">RagB/SusD family nutrient uptake outer membrane protein</fullName>
    </submittedName>
</protein>
<dbReference type="SUPFAM" id="SSF48452">
    <property type="entry name" value="TPR-like"/>
    <property type="match status" value="1"/>
</dbReference>
<accession>A0ABR9AK42</accession>
<organism evidence="2 3">
    <name type="scientific">Echinicola arenosa</name>
    <dbReference type="NCBI Taxonomy" id="2774144"/>
    <lineage>
        <taxon>Bacteria</taxon>
        <taxon>Pseudomonadati</taxon>
        <taxon>Bacteroidota</taxon>
        <taxon>Cytophagia</taxon>
        <taxon>Cytophagales</taxon>
        <taxon>Cyclobacteriaceae</taxon>
        <taxon>Echinicola</taxon>
    </lineage>
</organism>
<dbReference type="Pfam" id="PF14322">
    <property type="entry name" value="SusD-like_3"/>
    <property type="match status" value="1"/>
</dbReference>
<reference evidence="2 3" key="1">
    <citation type="submission" date="2020-09" db="EMBL/GenBank/DDBJ databases">
        <title>Echinicola sp. CAU 1574 isolated from sand of Sido Beach.</title>
        <authorList>
            <person name="Kim W."/>
        </authorList>
    </citation>
    <scope>NUCLEOTIDE SEQUENCE [LARGE SCALE GENOMIC DNA]</scope>
    <source>
        <strain evidence="2 3">CAU 1574</strain>
    </source>
</reference>
<dbReference type="EMBL" id="JACYTQ010000003">
    <property type="protein sequence ID" value="MBD8489178.1"/>
    <property type="molecule type" value="Genomic_DNA"/>
</dbReference>
<sequence length="461" mass="52953">MKHTLNPIFAIMIICISHLLSSCQEFLDAKPRKEIVVPETLEDMQAMLDNTNVFNRTPTIGLWASDDLVANDEGYLGFREDWVRMAHTWDRAIFETTDEVGDWTVPYQQILYCNIILEKLREMDAAKQKDTQAMGIKGTALYFRANAYYILLQLFSRPYGTEGALGVPLKLDSDVNQWKERPPLEENYRQVFDDLNNSLALLPESSIYWTRPNLQTAHGLLARIYLSIGDYGKAEEHATSSLEMGGELLVLSEVEQGLEFPLPPYFYPVPRENKEVLLYDEMFSVSDFFSPNLFVAGDIVDSYKDGDLRKAIYLYPNEATGGYNFIGNYTGDYLFFSGLTVSEMKLIKLECMARRNALDEAVPIFNQWLATRYRPGDYMDQDFASAGQLLDAVLLERRKELPCRGIIRWTDLRRLNREPEYAKTITRTIDGKEFVLEPQSPRYVFPIPPVEIQLNGLEQNP</sequence>
<gene>
    <name evidence="2" type="ORF">IFO69_10515</name>
</gene>
<proteinExistence type="predicted"/>
<dbReference type="PROSITE" id="PS51257">
    <property type="entry name" value="PROKAR_LIPOPROTEIN"/>
    <property type="match status" value="1"/>
</dbReference>
<evidence type="ECO:0000313" key="2">
    <source>
        <dbReference type="EMBL" id="MBD8489178.1"/>
    </source>
</evidence>
<comment type="caution">
    <text evidence="2">The sequence shown here is derived from an EMBL/GenBank/DDBJ whole genome shotgun (WGS) entry which is preliminary data.</text>
</comment>
<dbReference type="Gene3D" id="1.25.40.390">
    <property type="match status" value="2"/>
</dbReference>
<evidence type="ECO:0000313" key="3">
    <source>
        <dbReference type="Proteomes" id="UP000647133"/>
    </source>
</evidence>
<feature type="domain" description="SusD-like N-terminal" evidence="1">
    <location>
        <begin position="25"/>
        <end position="226"/>
    </location>
</feature>
<dbReference type="Proteomes" id="UP000647133">
    <property type="component" value="Unassembled WGS sequence"/>
</dbReference>
<dbReference type="InterPro" id="IPR033985">
    <property type="entry name" value="SusD-like_N"/>
</dbReference>
<dbReference type="RefSeq" id="WP_192010066.1">
    <property type="nucleotide sequence ID" value="NZ_JACYTQ010000003.1"/>
</dbReference>
<dbReference type="InterPro" id="IPR011990">
    <property type="entry name" value="TPR-like_helical_dom_sf"/>
</dbReference>
<evidence type="ECO:0000259" key="1">
    <source>
        <dbReference type="Pfam" id="PF14322"/>
    </source>
</evidence>